<reference evidence="2" key="1">
    <citation type="submission" date="2006-02" db="EMBL/GenBank/DDBJ databases">
        <title>Complete sequence of plasmid 1 of Rhodoferax ferrireducens DSM 15236.</title>
        <authorList>
            <person name="Copeland A."/>
            <person name="Lucas S."/>
            <person name="Lapidus A."/>
            <person name="Barry K."/>
            <person name="Detter J.C."/>
            <person name="Glavina del Rio T."/>
            <person name="Hammon N."/>
            <person name="Israni S."/>
            <person name="Pitluck S."/>
            <person name="Brettin T."/>
            <person name="Bruce D."/>
            <person name="Han C."/>
            <person name="Tapia R."/>
            <person name="Gilna P."/>
            <person name="Kiss H."/>
            <person name="Schmutz J."/>
            <person name="Larimer F."/>
            <person name="Land M."/>
            <person name="Kyrpides N."/>
            <person name="Ivanova N."/>
            <person name="Richardson P."/>
        </authorList>
    </citation>
    <scope>NUCLEOTIDE SEQUENCE [LARGE SCALE GENOMIC DNA]</scope>
    <source>
        <strain evidence="2">ATCC BAA-621 / DSM 15236 / T118</strain>
        <plasmid evidence="2">Plasmid pDSM15236</plasmid>
    </source>
</reference>
<name>Q21Q02_ALBFT</name>
<dbReference type="eggNOG" id="ENOG502ZR20">
    <property type="taxonomic scope" value="Bacteria"/>
</dbReference>
<evidence type="ECO:0000313" key="2">
    <source>
        <dbReference type="Proteomes" id="UP000008332"/>
    </source>
</evidence>
<evidence type="ECO:0000313" key="1">
    <source>
        <dbReference type="EMBL" id="ABD72143.1"/>
    </source>
</evidence>
<proteinExistence type="predicted"/>
<dbReference type="OrthoDB" id="8961811at2"/>
<dbReference type="KEGG" id="rfr:Rfer_4457"/>
<dbReference type="Proteomes" id="UP000008332">
    <property type="component" value="Plasmid unnamed1"/>
</dbReference>
<keyword evidence="2" id="KW-1185">Reference proteome</keyword>
<dbReference type="HOGENOM" id="CLU_1089403_0_0_4"/>
<geneLocation type="plasmid" evidence="2">
    <name>pDSM15236</name>
</geneLocation>
<gene>
    <name evidence="1" type="ordered locus">Rfer_4457</name>
</gene>
<keyword evidence="1" id="KW-0614">Plasmid</keyword>
<sequence length="255" mass="28225">MGKTKKITDQQAAPVAMPTVGELGFYGPDPSGTLSPNVFQFMDGPRVHVLALRPDMVLKIDLDEWMSLESMKASTLEQCERIEDEMTRRILKGRIAALVDALDFYKKQLLIAQQQSAVTHCGPDLTPRQIEAGMKPRCPKPGEVERLYAARDRFVAALKEKGSIELNDLEKLDRMGRFKVAEECWGILSAEARQALLDDAHHQVRACAAISWRDATKTVAASAALPNPQGTPSPQGWCSPHGEILKHEIEGIELK</sequence>
<dbReference type="AlphaFoldDB" id="Q21Q02"/>
<organism evidence="1 2">
    <name type="scientific">Albidiferax ferrireducens (strain ATCC BAA-621 / DSM 15236 / T118)</name>
    <name type="common">Rhodoferax ferrireducens</name>
    <dbReference type="NCBI Taxonomy" id="338969"/>
    <lineage>
        <taxon>Bacteria</taxon>
        <taxon>Pseudomonadati</taxon>
        <taxon>Pseudomonadota</taxon>
        <taxon>Betaproteobacteria</taxon>
        <taxon>Burkholderiales</taxon>
        <taxon>Comamonadaceae</taxon>
        <taxon>Rhodoferax</taxon>
    </lineage>
</organism>
<dbReference type="RefSeq" id="WP_011458596.1">
    <property type="nucleotide sequence ID" value="NC_007901.1"/>
</dbReference>
<dbReference type="EMBL" id="CP000268">
    <property type="protein sequence ID" value="ABD72143.1"/>
    <property type="molecule type" value="Genomic_DNA"/>
</dbReference>
<accession>Q21Q02</accession>
<protein>
    <submittedName>
        <fullName evidence="1">Uncharacterized protein</fullName>
    </submittedName>
</protein>